<dbReference type="EC" id="1.4.3.19" evidence="5"/>
<dbReference type="PATRIC" id="fig|294699.3.peg.991"/>
<dbReference type="PANTHER" id="PTHR13847:SF289">
    <property type="entry name" value="GLYCINE OXIDASE"/>
    <property type="match status" value="1"/>
</dbReference>
<proteinExistence type="predicted"/>
<evidence type="ECO:0000313" key="8">
    <source>
        <dbReference type="Proteomes" id="UP000076865"/>
    </source>
</evidence>
<dbReference type="Proteomes" id="UP000076865">
    <property type="component" value="Chromosome"/>
</dbReference>
<dbReference type="PANTHER" id="PTHR13847">
    <property type="entry name" value="SARCOSINE DEHYDROGENASE-RELATED"/>
    <property type="match status" value="1"/>
</dbReference>
<keyword evidence="3 7" id="KW-0560">Oxidoreductase</keyword>
<dbReference type="SUPFAM" id="SSF54373">
    <property type="entry name" value="FAD-linked reductases, C-terminal domain"/>
    <property type="match status" value="1"/>
</dbReference>
<dbReference type="Pfam" id="PF01266">
    <property type="entry name" value="DAO"/>
    <property type="match status" value="1"/>
</dbReference>
<dbReference type="EMBL" id="CP015438">
    <property type="protein sequence ID" value="ANB59317.1"/>
    <property type="molecule type" value="Genomic_DNA"/>
</dbReference>
<dbReference type="InterPro" id="IPR036188">
    <property type="entry name" value="FAD/NAD-bd_sf"/>
</dbReference>
<dbReference type="GO" id="GO:0005737">
    <property type="term" value="C:cytoplasm"/>
    <property type="evidence" value="ECO:0007669"/>
    <property type="project" value="TreeGrafter"/>
</dbReference>
<dbReference type="InterPro" id="IPR006076">
    <property type="entry name" value="FAD-dep_OxRdtase"/>
</dbReference>
<evidence type="ECO:0000256" key="3">
    <source>
        <dbReference type="ARBA" id="ARBA00023002"/>
    </source>
</evidence>
<dbReference type="OrthoDB" id="9794226at2"/>
<dbReference type="GO" id="GO:0009229">
    <property type="term" value="P:thiamine diphosphate biosynthetic process"/>
    <property type="evidence" value="ECO:0007669"/>
    <property type="project" value="UniProtKB-UniPathway"/>
</dbReference>
<dbReference type="UniPathway" id="UPA00060"/>
<gene>
    <name evidence="7" type="primary">thiO</name>
    <name evidence="7" type="ORF">GFC30_1000</name>
</gene>
<dbReference type="RefSeq" id="WP_066323150.1">
    <property type="nucleotide sequence ID" value="NZ_CP015438.1"/>
</dbReference>
<evidence type="ECO:0000256" key="4">
    <source>
        <dbReference type="ARBA" id="ARBA00049872"/>
    </source>
</evidence>
<keyword evidence="8" id="KW-1185">Reference proteome</keyword>
<feature type="domain" description="FAD dependent oxidoreductase" evidence="6">
    <location>
        <begin position="6"/>
        <end position="368"/>
    </location>
</feature>
<dbReference type="GO" id="GO:0009228">
    <property type="term" value="P:thiamine biosynthetic process"/>
    <property type="evidence" value="ECO:0007669"/>
    <property type="project" value="UniProtKB-KW"/>
</dbReference>
<reference evidence="7 8" key="1">
    <citation type="journal article" date="2006" name="Syst. Appl. Microbiol.">
        <title>Anoxybacillus amylolyticus sp. nov., a thermophilic amylase producing bacterium isolated from Mount Rittmann (Antarctica).</title>
        <authorList>
            <person name="Poli A."/>
            <person name="Esposito E."/>
            <person name="Lama L."/>
            <person name="Orlando P."/>
            <person name="Nicolaus G."/>
            <person name="de Appolonia F."/>
            <person name="Gambacorta A."/>
            <person name="Nicolaus B."/>
        </authorList>
    </citation>
    <scope>NUCLEOTIDE SEQUENCE [LARGE SCALE GENOMIC DNA]</scope>
    <source>
        <strain evidence="7 8">DSM 15939</strain>
    </source>
</reference>
<dbReference type="KEGG" id="aamy:GFC30_1000"/>
<dbReference type="GO" id="GO:0050660">
    <property type="term" value="F:flavin adenine dinucleotide binding"/>
    <property type="evidence" value="ECO:0007669"/>
    <property type="project" value="InterPro"/>
</dbReference>
<dbReference type="InterPro" id="IPR012727">
    <property type="entry name" value="Gly_oxidase_ThiO"/>
</dbReference>
<protein>
    <recommendedName>
        <fullName evidence="5">glycine oxidase</fullName>
        <ecNumber evidence="5">1.4.3.19</ecNumber>
    </recommendedName>
</protein>
<evidence type="ECO:0000256" key="1">
    <source>
        <dbReference type="ARBA" id="ARBA00004948"/>
    </source>
</evidence>
<evidence type="ECO:0000256" key="5">
    <source>
        <dbReference type="ARBA" id="ARBA00050018"/>
    </source>
</evidence>
<evidence type="ECO:0000256" key="2">
    <source>
        <dbReference type="ARBA" id="ARBA00022977"/>
    </source>
</evidence>
<evidence type="ECO:0000259" key="6">
    <source>
        <dbReference type="Pfam" id="PF01266"/>
    </source>
</evidence>
<sequence>MSGKYDVAIVGGGVIGGSIAFQLAKRNARVIVLEKERIANEASSAAAGMLGAQSEFSNDYPLLSNEAYPCQKCSSTPCFLPLALKSREMIVSLAEELKELTGIDIGLVQKGILKIALTEEEREALQRNNEFWQRIGQPAQWLSSEEVADFEPNVTKNLRGALYLPNDGQVSAPDLSHAFANASLVYGAEWREFTEVFDITKEGTSYRLHTNNGVVHAGAVVVAAGTWSARLLEKTGISLSMYPVKGECVLVKVEKPLIQATIFAKNGCYIVPKRGNRLLIGATSTPHTFDKKVTVEGMMSLLERAQQLLPDIRAAEWERAWAGIRPQTGDGVPYIGEHPHYPNIWIATGHYRNGILLSPITGIIVADLVGGKGSNEFDLAPFSLTRHQATYKL</sequence>
<evidence type="ECO:0000313" key="7">
    <source>
        <dbReference type="EMBL" id="ANB59317.1"/>
    </source>
</evidence>
<dbReference type="AlphaFoldDB" id="A0A161HTP3"/>
<dbReference type="SUPFAM" id="SSF51905">
    <property type="entry name" value="FAD/NAD(P)-binding domain"/>
    <property type="match status" value="1"/>
</dbReference>
<comment type="catalytic activity">
    <reaction evidence="4">
        <text>glycine + O2 + H2O = glyoxylate + H2O2 + NH4(+)</text>
        <dbReference type="Rhea" id="RHEA:11532"/>
        <dbReference type="ChEBI" id="CHEBI:15377"/>
        <dbReference type="ChEBI" id="CHEBI:15379"/>
        <dbReference type="ChEBI" id="CHEBI:16240"/>
        <dbReference type="ChEBI" id="CHEBI:28938"/>
        <dbReference type="ChEBI" id="CHEBI:36655"/>
        <dbReference type="ChEBI" id="CHEBI:57305"/>
        <dbReference type="EC" id="1.4.3.19"/>
    </reaction>
</comment>
<dbReference type="GO" id="GO:0043799">
    <property type="term" value="F:glycine oxidase activity"/>
    <property type="evidence" value="ECO:0007669"/>
    <property type="project" value="UniProtKB-EC"/>
</dbReference>
<keyword evidence="2" id="KW-0784">Thiamine biosynthesis</keyword>
<dbReference type="Gene3D" id="3.30.9.10">
    <property type="entry name" value="D-Amino Acid Oxidase, subunit A, domain 2"/>
    <property type="match status" value="1"/>
</dbReference>
<name>A0A161HTP3_9BACL</name>
<dbReference type="NCBIfam" id="TIGR02352">
    <property type="entry name" value="thiamin_ThiO"/>
    <property type="match status" value="1"/>
</dbReference>
<organism evidence="7 8">
    <name type="scientific">Anoxybacteroides amylolyticum</name>
    <dbReference type="NCBI Taxonomy" id="294699"/>
    <lineage>
        <taxon>Bacteria</taxon>
        <taxon>Bacillati</taxon>
        <taxon>Bacillota</taxon>
        <taxon>Bacilli</taxon>
        <taxon>Bacillales</taxon>
        <taxon>Anoxybacillaceae</taxon>
        <taxon>Anoxybacteroides</taxon>
    </lineage>
</organism>
<comment type="pathway">
    <text evidence="1">Cofactor biosynthesis; thiamine diphosphate biosynthesis.</text>
</comment>
<accession>A0A161HTP3</accession>
<dbReference type="Gene3D" id="3.50.50.60">
    <property type="entry name" value="FAD/NAD(P)-binding domain"/>
    <property type="match status" value="1"/>
</dbReference>